<dbReference type="RefSeq" id="WP_100993519.1">
    <property type="nucleotide sequence ID" value="NZ_CP025096.1"/>
</dbReference>
<protein>
    <recommendedName>
        <fullName evidence="3">CopG family transcriptional regulator</fullName>
    </recommendedName>
</protein>
<keyword evidence="2" id="KW-1185">Reference proteome</keyword>
<gene>
    <name evidence="1" type="ORF">CWM47_37355</name>
</gene>
<sequence length="64" mass="7316">MAKVTTSFRLSDATKEQLDALSTLFKESQTEILERAVKLLFDDREQIAKADMDIRLENTKRGKA</sequence>
<dbReference type="EMBL" id="CP025096">
    <property type="protein sequence ID" value="AUD06994.1"/>
    <property type="molecule type" value="Genomic_DNA"/>
</dbReference>
<reference evidence="1 2" key="1">
    <citation type="submission" date="2017-11" db="EMBL/GenBank/DDBJ databases">
        <title>Taxonomic description and genome sequences of Spirosoma HA7 sp. nov., isolated from pollen microhabitat of Corylus avellana.</title>
        <authorList>
            <person name="Ambika Manirajan B."/>
            <person name="Suarez C."/>
            <person name="Ratering S."/>
            <person name="Geissler-Plaum R."/>
            <person name="Cardinale M."/>
            <person name="Sylvia S."/>
        </authorList>
    </citation>
    <scope>NUCLEOTIDE SEQUENCE [LARGE SCALE GENOMIC DNA]</scope>
    <source>
        <strain evidence="1 2">HA7</strain>
    </source>
</reference>
<evidence type="ECO:0008006" key="3">
    <source>
        <dbReference type="Google" id="ProtNLM"/>
    </source>
</evidence>
<evidence type="ECO:0000313" key="1">
    <source>
        <dbReference type="EMBL" id="AUD06994.1"/>
    </source>
</evidence>
<dbReference type="AlphaFoldDB" id="A0A2K8ZAW4"/>
<name>A0A2K8ZAW4_9BACT</name>
<organism evidence="1 2">
    <name type="scientific">Spirosoma pollinicola</name>
    <dbReference type="NCBI Taxonomy" id="2057025"/>
    <lineage>
        <taxon>Bacteria</taxon>
        <taxon>Pseudomonadati</taxon>
        <taxon>Bacteroidota</taxon>
        <taxon>Cytophagia</taxon>
        <taxon>Cytophagales</taxon>
        <taxon>Cytophagaceae</taxon>
        <taxon>Spirosoma</taxon>
    </lineage>
</organism>
<proteinExistence type="predicted"/>
<evidence type="ECO:0000313" key="2">
    <source>
        <dbReference type="Proteomes" id="UP000232883"/>
    </source>
</evidence>
<accession>A0A2K8ZAW4</accession>
<dbReference type="Proteomes" id="UP000232883">
    <property type="component" value="Chromosome"/>
</dbReference>
<dbReference type="KEGG" id="spir:CWM47_37355"/>